<protein>
    <submittedName>
        <fullName evidence="2">DUF4439 domain-containing protein</fullName>
    </submittedName>
</protein>
<gene>
    <name evidence="2" type="ORF">G3I66_19965</name>
</gene>
<organism evidence="2 3">
    <name type="scientific">Streptomyces rubrogriseus</name>
    <dbReference type="NCBI Taxonomy" id="194673"/>
    <lineage>
        <taxon>Bacteria</taxon>
        <taxon>Bacillati</taxon>
        <taxon>Actinomycetota</taxon>
        <taxon>Actinomycetes</taxon>
        <taxon>Kitasatosporales</taxon>
        <taxon>Streptomycetaceae</taxon>
        <taxon>Streptomyces</taxon>
        <taxon>Streptomyces violaceoruber group</taxon>
    </lineage>
</organism>
<dbReference type="AlphaFoldDB" id="A0A6G3TFQ2"/>
<accession>A0A6G3TFQ2</accession>
<proteinExistence type="predicted"/>
<dbReference type="EMBL" id="JAAGMQ010000594">
    <property type="protein sequence ID" value="NEC35423.1"/>
    <property type="molecule type" value="Genomic_DNA"/>
</dbReference>
<feature type="non-terminal residue" evidence="2">
    <location>
        <position position="1"/>
    </location>
</feature>
<evidence type="ECO:0000256" key="1">
    <source>
        <dbReference type="SAM" id="MobiDB-lite"/>
    </source>
</evidence>
<feature type="compositionally biased region" description="Low complexity" evidence="1">
    <location>
        <begin position="14"/>
        <end position="30"/>
    </location>
</feature>
<reference evidence="2 3" key="1">
    <citation type="submission" date="2020-01" db="EMBL/GenBank/DDBJ databases">
        <title>Insect and environment-associated Actinomycetes.</title>
        <authorList>
            <person name="Currrie C."/>
            <person name="Chevrette M."/>
            <person name="Carlson C."/>
            <person name="Stubbendieck R."/>
            <person name="Wendt-Pienkowski E."/>
        </authorList>
    </citation>
    <scope>NUCLEOTIDE SEQUENCE [LARGE SCALE GENOMIC DNA]</scope>
    <source>
        <strain evidence="2 3">SID7739</strain>
    </source>
</reference>
<name>A0A6G3TFQ2_9ACTN</name>
<sequence length="30" mass="2741">GLAERVGTPAGRGAAPDASDTATATASPTA</sequence>
<comment type="caution">
    <text evidence="2">The sequence shown here is derived from an EMBL/GenBank/DDBJ whole genome shotgun (WGS) entry which is preliminary data.</text>
</comment>
<feature type="region of interest" description="Disordered" evidence="1">
    <location>
        <begin position="1"/>
        <end position="30"/>
    </location>
</feature>
<evidence type="ECO:0000313" key="3">
    <source>
        <dbReference type="Proteomes" id="UP000475666"/>
    </source>
</evidence>
<dbReference type="Proteomes" id="UP000475666">
    <property type="component" value="Unassembled WGS sequence"/>
</dbReference>
<evidence type="ECO:0000313" key="2">
    <source>
        <dbReference type="EMBL" id="NEC35423.1"/>
    </source>
</evidence>